<sequence length="22" mass="2693">MKLLIRRIPLVIFLFSFLLVIF</sequence>
<organism evidence="2 3">
    <name type="scientific">Plasmodium falciparum (isolate Dd2)</name>
    <dbReference type="NCBI Taxonomy" id="57267"/>
    <lineage>
        <taxon>Eukaryota</taxon>
        <taxon>Sar</taxon>
        <taxon>Alveolata</taxon>
        <taxon>Apicomplexa</taxon>
        <taxon>Aconoidasida</taxon>
        <taxon>Haemosporida</taxon>
        <taxon>Plasmodiidae</taxon>
        <taxon>Plasmodium</taxon>
        <taxon>Plasmodium (Laverania)</taxon>
    </lineage>
</organism>
<reference evidence="3" key="1">
    <citation type="submission" date="2006-09" db="EMBL/GenBank/DDBJ databases">
        <title>Annotation of Plasmodium falciparum Dd2.</title>
        <authorList>
            <consortium name="The Broad Institute Genome Sequencing Platform"/>
            <person name="Volkman S.K."/>
            <person name="Neafsey D.E."/>
            <person name="Dash A.P."/>
            <person name="Chitnis C.E."/>
            <person name="Hartl D.L."/>
            <person name="Young S.K."/>
            <person name="Zeng Q."/>
            <person name="Koehrsen M."/>
            <person name="Alvarado L."/>
            <person name="Berlin A."/>
            <person name="Borenstein D."/>
            <person name="Chapman S.B."/>
            <person name="Chen Z."/>
            <person name="Engels R."/>
            <person name="Freedman E."/>
            <person name="Gellesch M."/>
            <person name="Goldberg J."/>
            <person name="Griggs A."/>
            <person name="Gujja S."/>
            <person name="Heilman E.R."/>
            <person name="Heiman D.I."/>
            <person name="Howarth C."/>
            <person name="Jen D."/>
            <person name="Larson L."/>
            <person name="Mehta T."/>
            <person name="Neiman D."/>
            <person name="Park D."/>
            <person name="Pearson M."/>
            <person name="Roberts A."/>
            <person name="Saif S."/>
            <person name="Shea T."/>
            <person name="Shenoy N."/>
            <person name="Sisk P."/>
            <person name="Stolte C."/>
            <person name="Sykes S."/>
            <person name="Walk T."/>
            <person name="White J."/>
            <person name="Yandava C."/>
            <person name="Haas B."/>
            <person name="Henn M.R."/>
            <person name="Nusbaum C."/>
            <person name="Birren B."/>
        </authorList>
    </citation>
    <scope>NUCLEOTIDE SEQUENCE [LARGE SCALE GENOMIC DNA]</scope>
</reference>
<dbReference type="Proteomes" id="UP000054282">
    <property type="component" value="Unassembled WGS sequence"/>
</dbReference>
<dbReference type="EMBL" id="DS016463">
    <property type="protein sequence ID" value="KOB87143.1"/>
    <property type="molecule type" value="Genomic_DNA"/>
</dbReference>
<dbReference type="AlphaFoldDB" id="A0A0L7M2V0"/>
<evidence type="ECO:0000313" key="3">
    <source>
        <dbReference type="Proteomes" id="UP000054282"/>
    </source>
</evidence>
<keyword evidence="1" id="KW-0812">Transmembrane</keyword>
<gene>
    <name evidence="2" type="ORF">PFDG_03246</name>
</gene>
<name>A0A0L7M2V0_PLAF4</name>
<evidence type="ECO:0000256" key="1">
    <source>
        <dbReference type="SAM" id="Phobius"/>
    </source>
</evidence>
<evidence type="ECO:0000313" key="2">
    <source>
        <dbReference type="EMBL" id="KOB87143.1"/>
    </source>
</evidence>
<reference evidence="3" key="2">
    <citation type="submission" date="2006-09" db="EMBL/GenBank/DDBJ databases">
        <title>The genome sequence of Plasmodium falciparum Dd2.</title>
        <authorList>
            <consortium name="The Broad Institute Genome Sequencing Platform"/>
            <person name="Birren B."/>
            <person name="Lander E."/>
            <person name="Galagan J."/>
            <person name="Nusbaum C."/>
            <person name="Devon K."/>
            <person name="Henn M."/>
            <person name="Jaffe D."/>
            <person name="Butler J."/>
            <person name="Alvarez P."/>
            <person name="Gnerre S."/>
            <person name="Grabherr M."/>
            <person name="Kleber M."/>
            <person name="Mauceli E."/>
            <person name="Brockman W."/>
            <person name="MacCallum I.A."/>
            <person name="Rounsley S."/>
            <person name="Young S."/>
            <person name="LaButti K."/>
            <person name="Pushparaj V."/>
            <person name="DeCaprio D."/>
            <person name="Crawford M."/>
            <person name="Koehrsen M."/>
            <person name="Engels R."/>
            <person name="Montgomery P."/>
            <person name="Pearson M."/>
            <person name="Howarth C."/>
            <person name="Larson L."/>
            <person name="Luoma S."/>
            <person name="White J."/>
            <person name="Kodira C."/>
            <person name="Zeng Q."/>
            <person name="O'Leary S."/>
            <person name="Yandava C."/>
            <person name="Alvarado L."/>
            <person name="Wirth D."/>
            <person name="Volkman S."/>
            <person name="Hartl D."/>
        </authorList>
    </citation>
    <scope>NUCLEOTIDE SEQUENCE [LARGE SCALE GENOMIC DNA]</scope>
</reference>
<feature type="transmembrane region" description="Helical" evidence="1">
    <location>
        <begin position="5"/>
        <end position="21"/>
    </location>
</feature>
<protein>
    <submittedName>
        <fullName evidence="2">Uncharacterized protein</fullName>
    </submittedName>
</protein>
<keyword evidence="1" id="KW-0472">Membrane</keyword>
<keyword evidence="1" id="KW-1133">Transmembrane helix</keyword>
<accession>A0A0L7M2V0</accession>
<proteinExistence type="predicted"/>
<dbReference type="KEGG" id="pfd:PFDG_03246"/>